<accession>A0A9W8UH36</accession>
<dbReference type="RefSeq" id="XP_056048703.1">
    <property type="nucleotide sequence ID" value="XM_056195034.1"/>
</dbReference>
<evidence type="ECO:0000256" key="1">
    <source>
        <dbReference type="SAM" id="MobiDB-lite"/>
    </source>
</evidence>
<comment type="caution">
    <text evidence="2">The sequence shown here is derived from an EMBL/GenBank/DDBJ whole genome shotgun (WGS) entry which is preliminary data.</text>
</comment>
<name>A0A9W8UH36_AKAMU</name>
<evidence type="ECO:0000313" key="3">
    <source>
        <dbReference type="Proteomes" id="UP001144673"/>
    </source>
</evidence>
<proteinExistence type="predicted"/>
<dbReference type="EMBL" id="JAJHUN010000011">
    <property type="protein sequence ID" value="KAJ4145033.1"/>
    <property type="molecule type" value="Genomic_DNA"/>
</dbReference>
<dbReference type="AlphaFoldDB" id="A0A9W8UH36"/>
<sequence length="78" mass="8051">MQSGLRASPTSSVVTRPPQPRLRFTCGSTFSLPLSRSPPPQANSAPALIAGAPFSSPARGLKLPSSPRIQLPSLASQA</sequence>
<gene>
    <name evidence="2" type="ORF">LMH87_003895</name>
</gene>
<dbReference type="GeneID" id="80891054"/>
<protein>
    <submittedName>
        <fullName evidence="2">Uncharacterized protein</fullName>
    </submittedName>
</protein>
<organism evidence="2 3">
    <name type="scientific">Akanthomyces muscarius</name>
    <name type="common">Entomopathogenic fungus</name>
    <name type="synonym">Lecanicillium muscarium</name>
    <dbReference type="NCBI Taxonomy" id="2231603"/>
    <lineage>
        <taxon>Eukaryota</taxon>
        <taxon>Fungi</taxon>
        <taxon>Dikarya</taxon>
        <taxon>Ascomycota</taxon>
        <taxon>Pezizomycotina</taxon>
        <taxon>Sordariomycetes</taxon>
        <taxon>Hypocreomycetidae</taxon>
        <taxon>Hypocreales</taxon>
        <taxon>Cordycipitaceae</taxon>
        <taxon>Akanthomyces</taxon>
    </lineage>
</organism>
<keyword evidence="3" id="KW-1185">Reference proteome</keyword>
<feature type="compositionally biased region" description="Polar residues" evidence="1">
    <location>
        <begin position="1"/>
        <end position="14"/>
    </location>
</feature>
<evidence type="ECO:0000313" key="2">
    <source>
        <dbReference type="EMBL" id="KAJ4145033.1"/>
    </source>
</evidence>
<feature type="region of interest" description="Disordered" evidence="1">
    <location>
        <begin position="1"/>
        <end position="78"/>
    </location>
</feature>
<reference evidence="2" key="1">
    <citation type="journal article" date="2023" name="Access Microbiol">
        <title>De-novo genome assembly for Akanthomyces muscarius, a biocontrol agent of insect agricultural pests.</title>
        <authorList>
            <person name="Erdos Z."/>
            <person name="Studholme D.J."/>
            <person name="Raymond B."/>
            <person name="Sharma M."/>
        </authorList>
    </citation>
    <scope>NUCLEOTIDE SEQUENCE</scope>
    <source>
        <strain evidence="2">Ve6</strain>
    </source>
</reference>
<dbReference type="Proteomes" id="UP001144673">
    <property type="component" value="Chromosome 2"/>
</dbReference>
<dbReference type="KEGG" id="amus:LMH87_003895"/>